<dbReference type="PANTHER" id="PTHR36928">
    <property type="entry name" value="PHOSPHATASE YCDX-RELATED"/>
    <property type="match status" value="1"/>
</dbReference>
<dbReference type="SMART" id="SM00481">
    <property type="entry name" value="POLIIIAc"/>
    <property type="match status" value="1"/>
</dbReference>
<sequence length="253" mass="27849">MAYQHTYNSHGTEHAERYEFDIHTHTIASGHGSSATITDMAKAARDRNLKMLGISDHGPATLGGGRVSYFMNLKYAQRERLGIKMLYGAEANILNFKGKLDLSDKVLQGLDYVIASMHHPTIKPGSVEENTAAYINAMKNPHVSVIGHCDDTKFPVDPFKLFAAAMKNHVLLEINNSSLSPEGYRGDTKYTDLILLNLSVHFNYPVLFSSDSHGTKQVGDFTYAADAAGLAKVPRNLILNYSSKALLSFLAEK</sequence>
<evidence type="ECO:0000313" key="3">
    <source>
        <dbReference type="Proteomes" id="UP000322025"/>
    </source>
</evidence>
<dbReference type="InterPro" id="IPR003141">
    <property type="entry name" value="Pol/His_phosphatase_N"/>
</dbReference>
<evidence type="ECO:0000313" key="2">
    <source>
        <dbReference type="EMBL" id="KAA8501438.1"/>
    </source>
</evidence>
<keyword evidence="3" id="KW-1185">Reference proteome</keyword>
<dbReference type="RefSeq" id="WP_087150090.1">
    <property type="nucleotide sequence ID" value="NZ_VMSO01000009.1"/>
</dbReference>
<dbReference type="EMBL" id="VMSO01000009">
    <property type="protein sequence ID" value="KAA8501438.1"/>
    <property type="molecule type" value="Genomic_DNA"/>
</dbReference>
<dbReference type="InterPro" id="IPR016195">
    <property type="entry name" value="Pol/histidinol_Pase-like"/>
</dbReference>
<dbReference type="SUPFAM" id="SSF89550">
    <property type="entry name" value="PHP domain-like"/>
    <property type="match status" value="1"/>
</dbReference>
<comment type="caution">
    <text evidence="2">The sequence shown here is derived from an EMBL/GenBank/DDBJ whole genome shotgun (WGS) entry which is preliminary data.</text>
</comment>
<dbReference type="PANTHER" id="PTHR36928:SF1">
    <property type="entry name" value="PHOSPHATASE YCDX-RELATED"/>
    <property type="match status" value="1"/>
</dbReference>
<dbReference type="GO" id="GO:0042578">
    <property type="term" value="F:phosphoric ester hydrolase activity"/>
    <property type="evidence" value="ECO:0007669"/>
    <property type="project" value="TreeGrafter"/>
</dbReference>
<proteinExistence type="predicted"/>
<evidence type="ECO:0000259" key="1">
    <source>
        <dbReference type="SMART" id="SM00481"/>
    </source>
</evidence>
<accession>A0A5M9HXG0</accession>
<dbReference type="Gene3D" id="3.20.20.140">
    <property type="entry name" value="Metal-dependent hydrolases"/>
    <property type="match status" value="1"/>
</dbReference>
<dbReference type="InterPro" id="IPR004013">
    <property type="entry name" value="PHP_dom"/>
</dbReference>
<feature type="domain" description="Polymerase/histidinol phosphatase N-terminal" evidence="1">
    <location>
        <begin position="20"/>
        <end position="95"/>
    </location>
</feature>
<dbReference type="GO" id="GO:0005829">
    <property type="term" value="C:cytosol"/>
    <property type="evidence" value="ECO:0007669"/>
    <property type="project" value="TreeGrafter"/>
</dbReference>
<dbReference type="Pfam" id="PF02811">
    <property type="entry name" value="PHP"/>
    <property type="match status" value="1"/>
</dbReference>
<dbReference type="Proteomes" id="UP000322025">
    <property type="component" value="Unassembled WGS sequence"/>
</dbReference>
<dbReference type="AlphaFoldDB" id="A0A5M9HXG0"/>
<organism evidence="2 3">
    <name type="scientific">Mediterraneibacter catenae</name>
    <dbReference type="NCBI Taxonomy" id="2594882"/>
    <lineage>
        <taxon>Bacteria</taxon>
        <taxon>Bacillati</taxon>
        <taxon>Bacillota</taxon>
        <taxon>Clostridia</taxon>
        <taxon>Lachnospirales</taxon>
        <taxon>Lachnospiraceae</taxon>
        <taxon>Mediterraneibacter</taxon>
    </lineage>
</organism>
<protein>
    <submittedName>
        <fullName evidence="2">Phosphatase</fullName>
    </submittedName>
</protein>
<name>A0A5M9HXG0_9FIRM</name>
<reference evidence="2" key="1">
    <citation type="submission" date="2019-07" db="EMBL/GenBank/DDBJ databases">
        <authorList>
            <person name="Wongkuna S."/>
            <person name="Scaria J."/>
        </authorList>
    </citation>
    <scope>NUCLEOTIDE SEQUENCE [LARGE SCALE GENOMIC DNA]</scope>
    <source>
        <strain evidence="2">SW178</strain>
    </source>
</reference>
<dbReference type="CDD" id="cd07437">
    <property type="entry name" value="PHP_HisPPase_Ycdx_like"/>
    <property type="match status" value="1"/>
</dbReference>
<dbReference type="OrthoDB" id="9808747at2"/>
<gene>
    <name evidence="2" type="ORF">FNY66_08875</name>
</gene>
<dbReference type="InterPro" id="IPR050243">
    <property type="entry name" value="PHP_phosphatase"/>
</dbReference>
<dbReference type="GO" id="GO:0008270">
    <property type="term" value="F:zinc ion binding"/>
    <property type="evidence" value="ECO:0007669"/>
    <property type="project" value="TreeGrafter"/>
</dbReference>